<organism evidence="1 2">
    <name type="scientific">Paraburkholderia lacunae</name>
    <dbReference type="NCBI Taxonomy" id="2211104"/>
    <lineage>
        <taxon>Bacteria</taxon>
        <taxon>Pseudomonadati</taxon>
        <taxon>Pseudomonadota</taxon>
        <taxon>Betaproteobacteria</taxon>
        <taxon>Burkholderiales</taxon>
        <taxon>Burkholderiaceae</taxon>
        <taxon>Paraburkholderia</taxon>
    </lineage>
</organism>
<dbReference type="Proteomes" id="UP000254875">
    <property type="component" value="Unassembled WGS sequence"/>
</dbReference>
<evidence type="ECO:0000313" key="1">
    <source>
        <dbReference type="EMBL" id="RDJ99563.1"/>
    </source>
</evidence>
<keyword evidence="2" id="KW-1185">Reference proteome</keyword>
<dbReference type="EMBL" id="QHKS01000022">
    <property type="protein sequence ID" value="RDJ99563.1"/>
    <property type="molecule type" value="Genomic_DNA"/>
</dbReference>
<evidence type="ECO:0008006" key="3">
    <source>
        <dbReference type="Google" id="ProtNLM"/>
    </source>
</evidence>
<evidence type="ECO:0000313" key="2">
    <source>
        <dbReference type="Proteomes" id="UP000254875"/>
    </source>
</evidence>
<sequence>MTPSSNELPFNRYQSNVHSQNGEDGVVAEINRRLNVSADADNWCVEFGAWDGIHLSNTFQLVERGWNAIYIEGDRERYNDLLTTAGKYPKIIPVNAFVARFSADELSLDSILGKTEIPAEFTLLSIDIDSYDCDVWESLKNYTPKIVIIEINSSVPPGVVWRHSEKTKGNTFSATCRVAEKKGYTLVCHTGNLIFVRDDLIEKLNIDKRYIDYPELLFQFDSVWVPSNMFPEPRAISLIKEFAVRLTPKPLLPIVKRTYRAIVGVPR</sequence>
<name>A0A370N1R5_9BURK</name>
<accession>A0A370N1R5</accession>
<comment type="caution">
    <text evidence="1">The sequence shown here is derived from an EMBL/GenBank/DDBJ whole genome shotgun (WGS) entry which is preliminary data.</text>
</comment>
<proteinExistence type="predicted"/>
<dbReference type="AlphaFoldDB" id="A0A370N1R5"/>
<reference evidence="2" key="1">
    <citation type="submission" date="2018-05" db="EMBL/GenBank/DDBJ databases">
        <authorList>
            <person name="Feng T."/>
        </authorList>
    </citation>
    <scope>NUCLEOTIDE SEQUENCE [LARGE SCALE GENOMIC DNA]</scope>
    <source>
        <strain evidence="2">S27</strain>
    </source>
</reference>
<protein>
    <recommendedName>
        <fullName evidence="3">Methyltransferase FkbM domain-containing protein</fullName>
    </recommendedName>
</protein>
<dbReference type="RefSeq" id="WP_115105857.1">
    <property type="nucleotide sequence ID" value="NZ_QHKS01000022.1"/>
</dbReference>
<gene>
    <name evidence="1" type="ORF">DLM46_28250</name>
</gene>
<dbReference type="OrthoDB" id="9810122at2"/>